<evidence type="ECO:0000313" key="1">
    <source>
        <dbReference type="EMBL" id="RMH94077.1"/>
    </source>
</evidence>
<keyword evidence="2" id="KW-1185">Reference proteome</keyword>
<sequence length="125" mass="14088">MAVDPPGPTSQLLAALRGEMVRKVERTGNPRKAGKARTVALGHDRQALRNELTEIARQADLADEGSQRMARRRMVRAMLLWEFGPELREHAEWRPMLEAITQALEGSPLHLAAFSLLIDKLRKQD</sequence>
<protein>
    <submittedName>
        <fullName evidence="1">Uncharacterized protein</fullName>
    </submittedName>
</protein>
<organism evidence="1 2">
    <name type="scientific">Solilutibacter pythonis</name>
    <dbReference type="NCBI Taxonomy" id="2483112"/>
    <lineage>
        <taxon>Bacteria</taxon>
        <taxon>Pseudomonadati</taxon>
        <taxon>Pseudomonadota</taxon>
        <taxon>Gammaproteobacteria</taxon>
        <taxon>Lysobacterales</taxon>
        <taxon>Lysobacteraceae</taxon>
        <taxon>Solilutibacter</taxon>
    </lineage>
</organism>
<reference evidence="1 2" key="1">
    <citation type="submission" date="2018-10" db="EMBL/GenBank/DDBJ databases">
        <title>Proposal of Lysobacter pythonis sp. nov. isolated from royal pythons (Python regius).</title>
        <authorList>
            <person name="Hans-Juergen B."/>
            <person name="Huptas C."/>
            <person name="Sandra B."/>
            <person name="Igor L."/>
            <person name="Joachim S."/>
            <person name="Siegfried S."/>
            <person name="Mareike W."/>
            <person name="Peter K."/>
        </authorList>
    </citation>
    <scope>NUCLEOTIDE SEQUENCE [LARGE SCALE GENOMIC DNA]</scope>
    <source>
        <strain evidence="1 2">4284/11</strain>
    </source>
</reference>
<evidence type="ECO:0000313" key="2">
    <source>
        <dbReference type="Proteomes" id="UP000275012"/>
    </source>
</evidence>
<dbReference type="Proteomes" id="UP000275012">
    <property type="component" value="Unassembled WGS sequence"/>
</dbReference>
<gene>
    <name evidence="1" type="ORF">EBB59_02630</name>
</gene>
<proteinExistence type="predicted"/>
<name>A0A3M2I6K2_9GAMM</name>
<comment type="caution">
    <text evidence="1">The sequence shown here is derived from an EMBL/GenBank/DDBJ whole genome shotgun (WGS) entry which is preliminary data.</text>
</comment>
<accession>A0A3M2I6K2</accession>
<dbReference type="EMBL" id="RFLY01000003">
    <property type="protein sequence ID" value="RMH94077.1"/>
    <property type="molecule type" value="Genomic_DNA"/>
</dbReference>
<dbReference type="AlphaFoldDB" id="A0A3M2I6K2"/>